<evidence type="ECO:0000313" key="3">
    <source>
        <dbReference type="EMBL" id="KAJ8494685.1"/>
    </source>
</evidence>
<dbReference type="AlphaFoldDB" id="A0AAD7XE68"/>
<feature type="transmembrane region" description="Helical" evidence="2">
    <location>
        <begin position="44"/>
        <end position="64"/>
    </location>
</feature>
<organism evidence="3 4">
    <name type="scientific">Trametes cubensis</name>
    <dbReference type="NCBI Taxonomy" id="1111947"/>
    <lineage>
        <taxon>Eukaryota</taxon>
        <taxon>Fungi</taxon>
        <taxon>Dikarya</taxon>
        <taxon>Basidiomycota</taxon>
        <taxon>Agaricomycotina</taxon>
        <taxon>Agaricomycetes</taxon>
        <taxon>Polyporales</taxon>
        <taxon>Polyporaceae</taxon>
        <taxon>Trametes</taxon>
    </lineage>
</organism>
<feature type="transmembrane region" description="Helical" evidence="2">
    <location>
        <begin position="229"/>
        <end position="251"/>
    </location>
</feature>
<gene>
    <name evidence="3" type="ORF">ONZ51_g2166</name>
</gene>
<keyword evidence="2" id="KW-0472">Membrane</keyword>
<name>A0AAD7XE68_9APHY</name>
<accession>A0AAD7XE68</accession>
<protein>
    <recommendedName>
        <fullName evidence="5">Transmembrane protein</fullName>
    </recommendedName>
</protein>
<feature type="compositionally biased region" description="Low complexity" evidence="1">
    <location>
        <begin position="150"/>
        <end position="159"/>
    </location>
</feature>
<comment type="caution">
    <text evidence="3">The sequence shown here is derived from an EMBL/GenBank/DDBJ whole genome shotgun (WGS) entry which is preliminary data.</text>
</comment>
<keyword evidence="4" id="KW-1185">Reference proteome</keyword>
<evidence type="ECO:0000313" key="4">
    <source>
        <dbReference type="Proteomes" id="UP001215151"/>
    </source>
</evidence>
<feature type="compositionally biased region" description="Polar residues" evidence="1">
    <location>
        <begin position="119"/>
        <end position="135"/>
    </location>
</feature>
<dbReference type="EMBL" id="JAPEVG010000033">
    <property type="protein sequence ID" value="KAJ8494685.1"/>
    <property type="molecule type" value="Genomic_DNA"/>
</dbReference>
<sequence length="277" mass="29847">MSSKSRAFASVIPAAQHPPATPEDAMKQALLAVVQVWLDRLQSMAVITTFFVSVDSLLFSLTSATRKSDLSAWSGKDKVINASIGGSIIFHVCASIVAYIGSFVLIRYRLNSAEQTEQSTVGRWSTSSAGDTYTQKRPMHPTSPHRSAAKEASAATAASPMDTMRDFPMEVFTDLRSLVNVDRANPFWFLPCATYRRAKQKQDPEASLKDSAVASLENIVDVLARAHTVCAIMGSLGFLLALLGILTYSWTAVPTSLAIFASACMGVCGLAALVAFW</sequence>
<dbReference type="Proteomes" id="UP001215151">
    <property type="component" value="Unassembled WGS sequence"/>
</dbReference>
<reference evidence="3" key="1">
    <citation type="submission" date="2022-11" db="EMBL/GenBank/DDBJ databases">
        <title>Genome Sequence of Cubamyces cubensis.</title>
        <authorList>
            <person name="Buettner E."/>
        </authorList>
    </citation>
    <scope>NUCLEOTIDE SEQUENCE</scope>
    <source>
        <strain evidence="3">MPL-01</strain>
    </source>
</reference>
<keyword evidence="2" id="KW-1133">Transmembrane helix</keyword>
<proteinExistence type="predicted"/>
<feature type="region of interest" description="Disordered" evidence="1">
    <location>
        <begin position="119"/>
        <end position="159"/>
    </location>
</feature>
<keyword evidence="2" id="KW-0812">Transmembrane</keyword>
<evidence type="ECO:0000256" key="2">
    <source>
        <dbReference type="SAM" id="Phobius"/>
    </source>
</evidence>
<evidence type="ECO:0008006" key="5">
    <source>
        <dbReference type="Google" id="ProtNLM"/>
    </source>
</evidence>
<feature type="transmembrane region" description="Helical" evidence="2">
    <location>
        <begin position="257"/>
        <end position="276"/>
    </location>
</feature>
<feature type="transmembrane region" description="Helical" evidence="2">
    <location>
        <begin position="84"/>
        <end position="106"/>
    </location>
</feature>
<evidence type="ECO:0000256" key="1">
    <source>
        <dbReference type="SAM" id="MobiDB-lite"/>
    </source>
</evidence>